<feature type="domain" description="NB-ARC" evidence="7">
    <location>
        <begin position="207"/>
        <end position="342"/>
    </location>
</feature>
<evidence type="ECO:0000256" key="3">
    <source>
        <dbReference type="ARBA" id="ARBA00022737"/>
    </source>
</evidence>
<dbReference type="PANTHER" id="PTHR23155:SF1241">
    <property type="entry name" value="DISEASE RESISTANCE RPP13-LIKE PROTEIN 1-RELATED"/>
    <property type="match status" value="1"/>
</dbReference>
<dbReference type="Proteomes" id="UP000228380">
    <property type="component" value="Unplaced"/>
</dbReference>
<feature type="domain" description="R13L1/DRL21-like LRR repeat region" evidence="10">
    <location>
        <begin position="713"/>
        <end position="838"/>
    </location>
</feature>
<dbReference type="AlphaFoldDB" id="A0A8B8ZU61"/>
<sequence>MGPELVIAGWFASAAISQLLGLAISYIKERPVWLSMKKQLKKLRAALQRIQAVVERVEKLQVINGRNPAEEAWLWQLKNAVDEASDVLDELEYYKLKEKVESRGEKVRPTASDRTKKIIRCTAFAFKQGRHLKKKLNRAVKNLDHVADSAGDFLKLHDLSNEHGARRQQIVPPESGCLVTEDKVFGREKEMAKIVGWLKMPESCEHGSNVKNVTVLPIVGAAGMGKTTLAQHVYREGKGSFDLSMWVCVSNNFDAAGIMKKIVRAATRTNPQAEELSTLQEILTKKLESSKFLLVLDDVWNDDDRKKWEDLVAPLKNGKQGSKILLTTRMNSVAEMIGKVMERTEEPVNLRGIEWNAYLLLFRRHAFAGVNPDDHGKLQRIGDPIAKKLWGSPLGAKVVGGMLNSNLNFEFWKEVLENGVFNSIQNEDFQPVLRFSYIQLSPQLQRCFRYCSIFPQDYLFERDELVRMWMAAGLIQQSEDKKRRPEDIGCEYFDSLLRKSFFDWALHWVGTNTTYYVIHDLLHKMVCSVSKDECLGVDYSMPNPRDIPTTLRHLSIMVDDPLVLSKVPRLKNLHTLVLWIHGHDRRWDVIVNKVLKGFKNLRVLKLESSATCKHRSLNAIGDLKHLRYLHLDKIVDTTPLTKSVYKLYHLQTMIILCLDPSTKRIGEGMKSLINLRHLILPSVAIPTIAEIGKLTSLQELDKFHVREGNGCKIGELKHLRELRGELHIKNLENVRSCEDAREAELHNKEHLRKLVLQWDTNSSSTSEVAANVIDGLRPHFCLADLKIIGYSGACPPCWLETRYLAMLESITLSNCKELELLPPLEELPFLKFLSLENMRALRQVGHPFPRRNMVTSFGRLEVLKLGTYRCWRGGLA</sequence>
<evidence type="ECO:0000259" key="7">
    <source>
        <dbReference type="Pfam" id="PF00931"/>
    </source>
</evidence>
<reference evidence="12" key="1">
    <citation type="submission" date="2025-08" db="UniProtKB">
        <authorList>
            <consortium name="RefSeq"/>
        </authorList>
    </citation>
    <scope>IDENTIFICATION</scope>
    <source>
        <tissue evidence="12">Young leaves</tissue>
    </source>
</reference>
<evidence type="ECO:0000313" key="11">
    <source>
        <dbReference type="Proteomes" id="UP000228380"/>
    </source>
</evidence>
<evidence type="ECO:0000256" key="6">
    <source>
        <dbReference type="SAM" id="Phobius"/>
    </source>
</evidence>
<proteinExistence type="inferred from homology"/>
<accession>A0A8B8ZU61</accession>
<dbReference type="KEGG" id="pda:120108301"/>
<keyword evidence="6" id="KW-0812">Transmembrane</keyword>
<evidence type="ECO:0000256" key="1">
    <source>
        <dbReference type="ARBA" id="ARBA00008894"/>
    </source>
</evidence>
<evidence type="ECO:0000259" key="8">
    <source>
        <dbReference type="Pfam" id="PF18052"/>
    </source>
</evidence>
<keyword evidence="4" id="KW-0547">Nucleotide-binding</keyword>
<dbReference type="OrthoDB" id="639797at2759"/>
<keyword evidence="6" id="KW-0472">Membrane</keyword>
<feature type="domain" description="Disease resistance protein winged helix" evidence="9">
    <location>
        <begin position="453"/>
        <end position="526"/>
    </location>
</feature>
<dbReference type="GO" id="GO:0098542">
    <property type="term" value="P:defense response to other organism"/>
    <property type="evidence" value="ECO:0007669"/>
    <property type="project" value="TreeGrafter"/>
</dbReference>
<keyword evidence="6" id="KW-1133">Transmembrane helix</keyword>
<organism evidence="11 12">
    <name type="scientific">Phoenix dactylifera</name>
    <name type="common">Date palm</name>
    <dbReference type="NCBI Taxonomy" id="42345"/>
    <lineage>
        <taxon>Eukaryota</taxon>
        <taxon>Viridiplantae</taxon>
        <taxon>Streptophyta</taxon>
        <taxon>Embryophyta</taxon>
        <taxon>Tracheophyta</taxon>
        <taxon>Spermatophyta</taxon>
        <taxon>Magnoliopsida</taxon>
        <taxon>Liliopsida</taxon>
        <taxon>Arecaceae</taxon>
        <taxon>Coryphoideae</taxon>
        <taxon>Phoeniceae</taxon>
        <taxon>Phoenix</taxon>
    </lineage>
</organism>
<dbReference type="Pfam" id="PF18052">
    <property type="entry name" value="Rx_N"/>
    <property type="match status" value="1"/>
</dbReference>
<dbReference type="GO" id="GO:0043531">
    <property type="term" value="F:ADP binding"/>
    <property type="evidence" value="ECO:0007669"/>
    <property type="project" value="InterPro"/>
</dbReference>
<dbReference type="SUPFAM" id="SSF52058">
    <property type="entry name" value="L domain-like"/>
    <property type="match status" value="1"/>
</dbReference>
<keyword evidence="11" id="KW-1185">Reference proteome</keyword>
<evidence type="ECO:0000256" key="2">
    <source>
        <dbReference type="ARBA" id="ARBA00022614"/>
    </source>
</evidence>
<protein>
    <submittedName>
        <fullName evidence="12">Disease resistance protein RGA3</fullName>
    </submittedName>
</protein>
<gene>
    <name evidence="12" type="primary">LOC120108301</name>
</gene>
<name>A0A8B8ZU61_PHODC</name>
<dbReference type="InterPro" id="IPR058922">
    <property type="entry name" value="WHD_DRP"/>
</dbReference>
<dbReference type="InterPro" id="IPR044974">
    <property type="entry name" value="Disease_R_plants"/>
</dbReference>
<dbReference type="InterPro" id="IPR041118">
    <property type="entry name" value="Rx_N"/>
</dbReference>
<evidence type="ECO:0000313" key="12">
    <source>
        <dbReference type="RefSeq" id="XP_038977815.1"/>
    </source>
</evidence>
<dbReference type="InterPro" id="IPR056789">
    <property type="entry name" value="LRR_R13L1-DRL21"/>
</dbReference>
<dbReference type="GeneID" id="120108301"/>
<evidence type="ECO:0000259" key="10">
    <source>
        <dbReference type="Pfam" id="PF25019"/>
    </source>
</evidence>
<dbReference type="InterPro" id="IPR036388">
    <property type="entry name" value="WH-like_DNA-bd_sf"/>
</dbReference>
<keyword evidence="3" id="KW-0677">Repeat</keyword>
<dbReference type="Gene3D" id="3.80.10.10">
    <property type="entry name" value="Ribonuclease Inhibitor"/>
    <property type="match status" value="1"/>
</dbReference>
<dbReference type="InterPro" id="IPR042197">
    <property type="entry name" value="Apaf_helical"/>
</dbReference>
<dbReference type="Pfam" id="PF25019">
    <property type="entry name" value="LRR_R13L1-DRL21"/>
    <property type="match status" value="1"/>
</dbReference>
<dbReference type="Gene3D" id="1.10.8.430">
    <property type="entry name" value="Helical domain of apoptotic protease-activating factors"/>
    <property type="match status" value="1"/>
</dbReference>
<feature type="transmembrane region" description="Helical" evidence="6">
    <location>
        <begin position="6"/>
        <end position="27"/>
    </location>
</feature>
<dbReference type="Gene3D" id="1.20.5.4130">
    <property type="match status" value="1"/>
</dbReference>
<dbReference type="Pfam" id="PF00931">
    <property type="entry name" value="NB-ARC"/>
    <property type="match status" value="1"/>
</dbReference>
<dbReference type="Gene3D" id="1.10.10.10">
    <property type="entry name" value="Winged helix-like DNA-binding domain superfamily/Winged helix DNA-binding domain"/>
    <property type="match status" value="1"/>
</dbReference>
<comment type="similarity">
    <text evidence="1">Belongs to the disease resistance NB-LRR family.</text>
</comment>
<evidence type="ECO:0000259" key="9">
    <source>
        <dbReference type="Pfam" id="PF23559"/>
    </source>
</evidence>
<keyword evidence="2" id="KW-0433">Leucine-rich repeat</keyword>
<dbReference type="InterPro" id="IPR032675">
    <property type="entry name" value="LRR_dom_sf"/>
</dbReference>
<dbReference type="PRINTS" id="PR00364">
    <property type="entry name" value="DISEASERSIST"/>
</dbReference>
<dbReference type="InterPro" id="IPR027417">
    <property type="entry name" value="P-loop_NTPase"/>
</dbReference>
<dbReference type="SUPFAM" id="SSF52540">
    <property type="entry name" value="P-loop containing nucleoside triphosphate hydrolases"/>
    <property type="match status" value="1"/>
</dbReference>
<feature type="domain" description="Disease resistance N-terminal" evidence="8">
    <location>
        <begin position="19"/>
        <end position="103"/>
    </location>
</feature>
<evidence type="ECO:0000256" key="5">
    <source>
        <dbReference type="ARBA" id="ARBA00022821"/>
    </source>
</evidence>
<dbReference type="RefSeq" id="XP_038977815.1">
    <property type="nucleotide sequence ID" value="XM_039121887.1"/>
</dbReference>
<dbReference type="PANTHER" id="PTHR23155">
    <property type="entry name" value="DISEASE RESISTANCE PROTEIN RP"/>
    <property type="match status" value="1"/>
</dbReference>
<dbReference type="Pfam" id="PF23559">
    <property type="entry name" value="WHD_DRP"/>
    <property type="match status" value="1"/>
</dbReference>
<dbReference type="InterPro" id="IPR002182">
    <property type="entry name" value="NB-ARC"/>
</dbReference>
<evidence type="ECO:0000256" key="4">
    <source>
        <dbReference type="ARBA" id="ARBA00022741"/>
    </source>
</evidence>
<dbReference type="Gene3D" id="3.40.50.300">
    <property type="entry name" value="P-loop containing nucleotide triphosphate hydrolases"/>
    <property type="match status" value="1"/>
</dbReference>
<keyword evidence="5" id="KW-0611">Plant defense</keyword>